<organism evidence="1 2">
    <name type="scientific">Paramecium sonneborni</name>
    <dbReference type="NCBI Taxonomy" id="65129"/>
    <lineage>
        <taxon>Eukaryota</taxon>
        <taxon>Sar</taxon>
        <taxon>Alveolata</taxon>
        <taxon>Ciliophora</taxon>
        <taxon>Intramacronucleata</taxon>
        <taxon>Oligohymenophorea</taxon>
        <taxon>Peniculida</taxon>
        <taxon>Parameciidae</taxon>
        <taxon>Paramecium</taxon>
    </lineage>
</organism>
<dbReference type="Proteomes" id="UP000692954">
    <property type="component" value="Unassembled WGS sequence"/>
</dbReference>
<sequence length="132" mass="16217">MRLKFKKQLKKIYQNLFKNIKLKFQKTQTSYVIQILIFLEDICHHNQKDWHSLKQLSKVKLKHKQNHKNFTFLALQLQQKNSFFEKNENTPLQSMVNLRILIERKAKIFNKRKFLKNIDKRIQKICMKNCDR</sequence>
<reference evidence="1" key="1">
    <citation type="submission" date="2021-01" db="EMBL/GenBank/DDBJ databases">
        <authorList>
            <consortium name="Genoscope - CEA"/>
            <person name="William W."/>
        </authorList>
    </citation>
    <scope>NUCLEOTIDE SEQUENCE</scope>
</reference>
<name>A0A8S1RL15_9CILI</name>
<dbReference type="AlphaFoldDB" id="A0A8S1RL15"/>
<proteinExistence type="predicted"/>
<evidence type="ECO:0000313" key="2">
    <source>
        <dbReference type="Proteomes" id="UP000692954"/>
    </source>
</evidence>
<dbReference type="EMBL" id="CAJJDN010000180">
    <property type="protein sequence ID" value="CAD8127840.1"/>
    <property type="molecule type" value="Genomic_DNA"/>
</dbReference>
<gene>
    <name evidence="1" type="ORF">PSON_ATCC_30995.1.T1800061</name>
</gene>
<evidence type="ECO:0000313" key="1">
    <source>
        <dbReference type="EMBL" id="CAD8127840.1"/>
    </source>
</evidence>
<protein>
    <submittedName>
        <fullName evidence="1">Uncharacterized protein</fullName>
    </submittedName>
</protein>
<keyword evidence="2" id="KW-1185">Reference proteome</keyword>
<accession>A0A8S1RL15</accession>
<comment type="caution">
    <text evidence="1">The sequence shown here is derived from an EMBL/GenBank/DDBJ whole genome shotgun (WGS) entry which is preliminary data.</text>
</comment>